<name>A0AAD8C9C1_BIOPF</name>
<sequence length="757" mass="87156">MSDLSTFHIHYPHSNNFLTWHELGCLSRSLGFPSDLFRRYLPQDVRTTCCDNTGISVKTFHRVLERASFHTVLHRTYNLHTAQWNVRVIQRTLVMLEHKVLNFDDVYKVRVAYMTYEHGDMKGMLLHKNVLIRTLKFCGRVISPLKLLHRVKHMKDKLDERGRIQLYEFYNLILWCDLYTSFDPQQVETSSGQDGGHLFKVVDFRRLLSHHDQRLAHQLNDKFYKEERDYGKFSLGRNQKFTEQVVITQGRIDQANLHNDKYRYLKQEIEESEKRVNQAQAGSIRDRPLSAPDLTNFEEHKQVESTSSTMNRRLQSAPPRVKTKSEKGFTCTDTTVPLTPRAVSTDDVRDVTTKMAELQFEIVTSDCRNQLNLEAEIDFYLPGYLQRRPTQDHVKVSEQVAVKKPEHWTLEILERLTNPKGFKRNSHDRCCDSRQFPGRHLQQRNSPEINLAKFKGADKTKRLSLNIGPSKNTQQDIPREDCRETKTVLTNSCKDQTETLDGPHVLPEDRVVESNKETSESMSQDILNQKSCAVEEIIQSEQSLSEHYAGQKRVSWATNDIVIAFTDQSSLSHPHIEPVVTVKDKEGLLQILSPAYTETGETRQKEATRRSTTAAPRVRERAQQRDSLNGPSRPCGGDKGNAPACASNTSTVVNDRLDLLTAALDQALPRSETFNRQVSNIYNNKNKMIGKERALQSNAFISLRSSDTNPEYYGRQQDQSVSLARDKATEKNRRLARNRLLARIRCARSEDDINCIN</sequence>
<feature type="coiled-coil region" evidence="1">
    <location>
        <begin position="255"/>
        <end position="282"/>
    </location>
</feature>
<reference evidence="3" key="2">
    <citation type="submission" date="2023-04" db="EMBL/GenBank/DDBJ databases">
        <authorList>
            <person name="Bu L."/>
            <person name="Lu L."/>
            <person name="Laidemitt M.R."/>
            <person name="Zhang S.M."/>
            <person name="Mutuku M."/>
            <person name="Mkoji G."/>
            <person name="Steinauer M."/>
            <person name="Loker E.S."/>
        </authorList>
    </citation>
    <scope>NUCLEOTIDE SEQUENCE</scope>
    <source>
        <strain evidence="3">KasaAsao</strain>
        <tissue evidence="3">Whole Snail</tissue>
    </source>
</reference>
<feature type="compositionally biased region" description="Polar residues" evidence="2">
    <location>
        <begin position="304"/>
        <end position="314"/>
    </location>
</feature>
<evidence type="ECO:0000256" key="1">
    <source>
        <dbReference type="SAM" id="Coils"/>
    </source>
</evidence>
<proteinExistence type="predicted"/>
<protein>
    <submittedName>
        <fullName evidence="3">Uncharacterized protein</fullName>
    </submittedName>
</protein>
<keyword evidence="1" id="KW-0175">Coiled coil</keyword>
<feature type="region of interest" description="Disordered" evidence="2">
    <location>
        <begin position="595"/>
        <end position="646"/>
    </location>
</feature>
<evidence type="ECO:0000313" key="4">
    <source>
        <dbReference type="Proteomes" id="UP001233172"/>
    </source>
</evidence>
<gene>
    <name evidence="3" type="ORF">Bpfe_002393</name>
</gene>
<keyword evidence="4" id="KW-1185">Reference proteome</keyword>
<reference evidence="3" key="1">
    <citation type="journal article" date="2023" name="PLoS Negl. Trop. Dis.">
        <title>A genome sequence for Biomphalaria pfeifferi, the major vector snail for the human-infecting parasite Schistosoma mansoni.</title>
        <authorList>
            <person name="Bu L."/>
            <person name="Lu L."/>
            <person name="Laidemitt M.R."/>
            <person name="Zhang S.M."/>
            <person name="Mutuku M."/>
            <person name="Mkoji G."/>
            <person name="Steinauer M."/>
            <person name="Loker E.S."/>
        </authorList>
    </citation>
    <scope>NUCLEOTIDE SEQUENCE</scope>
    <source>
        <strain evidence="3">KasaAsao</strain>
    </source>
</reference>
<evidence type="ECO:0000256" key="2">
    <source>
        <dbReference type="SAM" id="MobiDB-lite"/>
    </source>
</evidence>
<accession>A0AAD8C9C1</accession>
<evidence type="ECO:0000313" key="3">
    <source>
        <dbReference type="EMBL" id="KAK0068458.1"/>
    </source>
</evidence>
<feature type="compositionally biased region" description="Basic and acidic residues" evidence="2">
    <location>
        <begin position="600"/>
        <end position="609"/>
    </location>
</feature>
<dbReference type="Proteomes" id="UP001233172">
    <property type="component" value="Unassembled WGS sequence"/>
</dbReference>
<feature type="region of interest" description="Disordered" evidence="2">
    <location>
        <begin position="300"/>
        <end position="327"/>
    </location>
</feature>
<dbReference type="EMBL" id="JASAOG010000005">
    <property type="protein sequence ID" value="KAK0068458.1"/>
    <property type="molecule type" value="Genomic_DNA"/>
</dbReference>
<comment type="caution">
    <text evidence="3">The sequence shown here is derived from an EMBL/GenBank/DDBJ whole genome shotgun (WGS) entry which is preliminary data.</text>
</comment>
<dbReference type="AlphaFoldDB" id="A0AAD8C9C1"/>
<organism evidence="3 4">
    <name type="scientific">Biomphalaria pfeifferi</name>
    <name type="common">Bloodfluke planorb</name>
    <name type="synonym">Freshwater snail</name>
    <dbReference type="NCBI Taxonomy" id="112525"/>
    <lineage>
        <taxon>Eukaryota</taxon>
        <taxon>Metazoa</taxon>
        <taxon>Spiralia</taxon>
        <taxon>Lophotrochozoa</taxon>
        <taxon>Mollusca</taxon>
        <taxon>Gastropoda</taxon>
        <taxon>Heterobranchia</taxon>
        <taxon>Euthyneura</taxon>
        <taxon>Panpulmonata</taxon>
        <taxon>Hygrophila</taxon>
        <taxon>Lymnaeoidea</taxon>
        <taxon>Planorbidae</taxon>
        <taxon>Biomphalaria</taxon>
    </lineage>
</organism>